<dbReference type="EMBL" id="VMRY01000039">
    <property type="protein sequence ID" value="TVT54920.1"/>
    <property type="molecule type" value="Genomic_DNA"/>
</dbReference>
<feature type="compositionally biased region" description="Polar residues" evidence="1">
    <location>
        <begin position="84"/>
        <end position="102"/>
    </location>
</feature>
<gene>
    <name evidence="2" type="ORF">FHK82_09170</name>
</gene>
<comment type="caution">
    <text evidence="2">The sequence shown here is derived from an EMBL/GenBank/DDBJ whole genome shotgun (WGS) entry which is preliminary data.</text>
</comment>
<feature type="region of interest" description="Disordered" evidence="1">
    <location>
        <begin position="67"/>
        <end position="176"/>
    </location>
</feature>
<feature type="compositionally biased region" description="Basic residues" evidence="1">
    <location>
        <begin position="110"/>
        <end position="119"/>
    </location>
</feature>
<accession>A0A558D1N5</accession>
<evidence type="ECO:0000313" key="2">
    <source>
        <dbReference type="EMBL" id="TVT54920.1"/>
    </source>
</evidence>
<reference evidence="2 3" key="1">
    <citation type="submission" date="2019-07" db="EMBL/GenBank/DDBJ databases">
        <title>The pathways for chlorine oxyanion respiration interact through the shared metabolite chlorate.</title>
        <authorList>
            <person name="Barnum T.P."/>
            <person name="Cheng Y."/>
            <person name="Hill K.A."/>
            <person name="Lucas L.N."/>
            <person name="Carlson H.K."/>
            <person name="Coates J.D."/>
        </authorList>
    </citation>
    <scope>NUCLEOTIDE SEQUENCE [LARGE SCALE GENOMIC DNA]</scope>
    <source>
        <strain evidence="2">BK-3</strain>
    </source>
</reference>
<evidence type="ECO:0000313" key="3">
    <source>
        <dbReference type="Proteomes" id="UP000317355"/>
    </source>
</evidence>
<evidence type="ECO:0008006" key="4">
    <source>
        <dbReference type="Google" id="ProtNLM"/>
    </source>
</evidence>
<name>A0A558D1N5_9GAMM</name>
<sequence length="176" mass="19451">MSSEQSIPLTAVRGLGPSAAVKMEQCGIHTANQLADLSIVEFKERCPQLAKRAEAFVKAARRLLKRLDISNQVASSAASPSASTEQENSEAPEQVISTSTSEALDEAPKLKKKEKKAKKADKEKKTKSEKEKVKSKDKQDKEKKKSKKEKGDKKQKSKKDTGDKKAKKEKKKAKKD</sequence>
<dbReference type="Proteomes" id="UP000317355">
    <property type="component" value="Unassembled WGS sequence"/>
</dbReference>
<feature type="compositionally biased region" description="Low complexity" evidence="1">
    <location>
        <begin position="74"/>
        <end position="83"/>
    </location>
</feature>
<evidence type="ECO:0000256" key="1">
    <source>
        <dbReference type="SAM" id="MobiDB-lite"/>
    </source>
</evidence>
<feature type="compositionally biased region" description="Basic and acidic residues" evidence="1">
    <location>
        <begin position="120"/>
        <end position="166"/>
    </location>
</feature>
<organism evidence="2 3">
    <name type="scientific">Sedimenticola thiotaurini</name>
    <dbReference type="NCBI Taxonomy" id="1543721"/>
    <lineage>
        <taxon>Bacteria</taxon>
        <taxon>Pseudomonadati</taxon>
        <taxon>Pseudomonadota</taxon>
        <taxon>Gammaproteobacteria</taxon>
        <taxon>Chromatiales</taxon>
        <taxon>Sedimenticolaceae</taxon>
        <taxon>Sedimenticola</taxon>
    </lineage>
</organism>
<dbReference type="AlphaFoldDB" id="A0A558D1N5"/>
<feature type="compositionally biased region" description="Basic residues" evidence="1">
    <location>
        <begin position="167"/>
        <end position="176"/>
    </location>
</feature>
<protein>
    <recommendedName>
        <fullName evidence="4">Helix-hairpin-helix domain-containing protein</fullName>
    </recommendedName>
</protein>
<proteinExistence type="predicted"/>